<dbReference type="PaxDb" id="4081-Solyc11g066030.1.1"/>
<dbReference type="Gramene" id="Solyc11g066030.1.1">
    <property type="protein sequence ID" value="Solyc11g066030.1.1.1"/>
    <property type="gene ID" value="Solyc11g066030.1"/>
</dbReference>
<accession>A0A3Q7IYZ8</accession>
<dbReference type="EnsemblPlants" id="Solyc11g066030.1.1">
    <property type="protein sequence ID" value="Solyc11g066030.1.1.1"/>
    <property type="gene ID" value="Solyc11g066030.1"/>
</dbReference>
<keyword evidence="1" id="KW-0812">Transmembrane</keyword>
<reference evidence="2" key="2">
    <citation type="submission" date="2019-01" db="UniProtKB">
        <authorList>
            <consortium name="EnsemblPlants"/>
        </authorList>
    </citation>
    <scope>IDENTIFICATION</scope>
    <source>
        <strain evidence="2">cv. Heinz 1706</strain>
    </source>
</reference>
<dbReference type="AlphaFoldDB" id="A0A3Q7IYZ8"/>
<reference evidence="2" key="1">
    <citation type="journal article" date="2012" name="Nature">
        <title>The tomato genome sequence provides insights into fleshy fruit evolution.</title>
        <authorList>
            <consortium name="Tomato Genome Consortium"/>
        </authorList>
    </citation>
    <scope>NUCLEOTIDE SEQUENCE [LARGE SCALE GENOMIC DNA]</scope>
    <source>
        <strain evidence="2">cv. Heinz 1706</strain>
    </source>
</reference>
<name>A0A3Q7IYZ8_SOLLC</name>
<keyword evidence="3" id="KW-1185">Reference proteome</keyword>
<dbReference type="InParanoid" id="A0A3Q7IYZ8"/>
<proteinExistence type="predicted"/>
<evidence type="ECO:0000256" key="1">
    <source>
        <dbReference type="SAM" id="Phobius"/>
    </source>
</evidence>
<feature type="transmembrane region" description="Helical" evidence="1">
    <location>
        <begin position="6"/>
        <end position="25"/>
    </location>
</feature>
<keyword evidence="1" id="KW-0472">Membrane</keyword>
<protein>
    <submittedName>
        <fullName evidence="2">Uncharacterized protein</fullName>
    </submittedName>
</protein>
<organism evidence="2">
    <name type="scientific">Solanum lycopersicum</name>
    <name type="common">Tomato</name>
    <name type="synonym">Lycopersicon esculentum</name>
    <dbReference type="NCBI Taxonomy" id="4081"/>
    <lineage>
        <taxon>Eukaryota</taxon>
        <taxon>Viridiplantae</taxon>
        <taxon>Streptophyta</taxon>
        <taxon>Embryophyta</taxon>
        <taxon>Tracheophyta</taxon>
        <taxon>Spermatophyta</taxon>
        <taxon>Magnoliopsida</taxon>
        <taxon>eudicotyledons</taxon>
        <taxon>Gunneridae</taxon>
        <taxon>Pentapetalae</taxon>
        <taxon>asterids</taxon>
        <taxon>lamiids</taxon>
        <taxon>Solanales</taxon>
        <taxon>Solanaceae</taxon>
        <taxon>Solanoideae</taxon>
        <taxon>Solaneae</taxon>
        <taxon>Solanum</taxon>
        <taxon>Solanum subgen. Lycopersicon</taxon>
    </lineage>
</organism>
<evidence type="ECO:0000313" key="3">
    <source>
        <dbReference type="Proteomes" id="UP000004994"/>
    </source>
</evidence>
<dbReference type="Proteomes" id="UP000004994">
    <property type="component" value="Chromosome 11"/>
</dbReference>
<evidence type="ECO:0000313" key="2">
    <source>
        <dbReference type="EnsemblPlants" id="Solyc11g066030.1.1.1"/>
    </source>
</evidence>
<sequence length="79" mass="9693">MPEINEVGLIYGPFIIFIINLFYFFRRQNLYSNSPIFNANNNPFTFRKKYCPLIFTKKNQCFRKKILSLSYVLEFRWYC</sequence>
<keyword evidence="1" id="KW-1133">Transmembrane helix</keyword>